<evidence type="ECO:0000313" key="3">
    <source>
        <dbReference type="Proteomes" id="UP000324897"/>
    </source>
</evidence>
<evidence type="ECO:0000256" key="1">
    <source>
        <dbReference type="SAM" id="MobiDB-lite"/>
    </source>
</evidence>
<sequence>MEVKSGTRKRAKWSHEVKLFLIRLLKDHDVPGFRTQNAWSKEAWTNIVCRLNAKYAYMMGPVGLIGDIAASAAPKPTAVTELFSVEDPKFGQYKFQLSVPQTALGRDQPSFKINAVKAVAPLNAVNNQIETHGSSSNVISQTSEAKDHPPANAIPVDPTTSAKM</sequence>
<dbReference type="PANTHER" id="PTHR47072">
    <property type="match status" value="1"/>
</dbReference>
<reference evidence="2 3" key="1">
    <citation type="journal article" date="2019" name="Sci. Rep.">
        <title>A high-quality genome of Eragrostis curvula grass provides insights into Poaceae evolution and supports new strategies to enhance forage quality.</title>
        <authorList>
            <person name="Carballo J."/>
            <person name="Santos B.A.C.M."/>
            <person name="Zappacosta D."/>
            <person name="Garbus I."/>
            <person name="Selva J.P."/>
            <person name="Gallo C.A."/>
            <person name="Diaz A."/>
            <person name="Albertini E."/>
            <person name="Caccamo M."/>
            <person name="Echenique V."/>
        </authorList>
    </citation>
    <scope>NUCLEOTIDE SEQUENCE [LARGE SCALE GENOMIC DNA]</scope>
    <source>
        <strain evidence="3">cv. Victoria</strain>
        <tissue evidence="2">Leaf</tissue>
    </source>
</reference>
<gene>
    <name evidence="2" type="ORF">EJB05_46719</name>
</gene>
<feature type="compositionally biased region" description="Polar residues" evidence="1">
    <location>
        <begin position="132"/>
        <end position="143"/>
    </location>
</feature>
<comment type="caution">
    <text evidence="2">The sequence shown here is derived from an EMBL/GenBank/DDBJ whole genome shotgun (WGS) entry which is preliminary data.</text>
</comment>
<evidence type="ECO:0008006" key="4">
    <source>
        <dbReference type="Google" id="ProtNLM"/>
    </source>
</evidence>
<evidence type="ECO:0000313" key="2">
    <source>
        <dbReference type="EMBL" id="TVU13044.1"/>
    </source>
</evidence>
<feature type="region of interest" description="Disordered" evidence="1">
    <location>
        <begin position="132"/>
        <end position="164"/>
    </location>
</feature>
<organism evidence="2 3">
    <name type="scientific">Eragrostis curvula</name>
    <name type="common">weeping love grass</name>
    <dbReference type="NCBI Taxonomy" id="38414"/>
    <lineage>
        <taxon>Eukaryota</taxon>
        <taxon>Viridiplantae</taxon>
        <taxon>Streptophyta</taxon>
        <taxon>Embryophyta</taxon>
        <taxon>Tracheophyta</taxon>
        <taxon>Spermatophyta</taxon>
        <taxon>Magnoliopsida</taxon>
        <taxon>Liliopsida</taxon>
        <taxon>Poales</taxon>
        <taxon>Poaceae</taxon>
        <taxon>PACMAD clade</taxon>
        <taxon>Chloridoideae</taxon>
        <taxon>Eragrostideae</taxon>
        <taxon>Eragrostidinae</taxon>
        <taxon>Eragrostis</taxon>
    </lineage>
</organism>
<proteinExistence type="predicted"/>
<dbReference type="EMBL" id="RWGY01000039">
    <property type="protein sequence ID" value="TVU13044.1"/>
    <property type="molecule type" value="Genomic_DNA"/>
</dbReference>
<dbReference type="Gramene" id="TVU13044">
    <property type="protein sequence ID" value="TVU13044"/>
    <property type="gene ID" value="EJB05_46719"/>
</dbReference>
<dbReference type="OrthoDB" id="1848055at2759"/>
<protein>
    <recommendedName>
        <fullName evidence="4">Myb/SANT-like domain-containing protein</fullName>
    </recommendedName>
</protein>
<dbReference type="Proteomes" id="UP000324897">
    <property type="component" value="Chromosome 3"/>
</dbReference>
<keyword evidence="3" id="KW-1185">Reference proteome</keyword>
<dbReference type="PANTHER" id="PTHR47072:SF4">
    <property type="entry name" value="MYB_SANT-LIKE DOMAIN-CONTAINING PROTEIN"/>
    <property type="match status" value="1"/>
</dbReference>
<name>A0A5J9TNX3_9POAL</name>
<accession>A0A5J9TNX3</accession>
<dbReference type="AlphaFoldDB" id="A0A5J9TNX3"/>